<dbReference type="InterPro" id="IPR001202">
    <property type="entry name" value="WW_dom"/>
</dbReference>
<comment type="caution">
    <text evidence="4">The sequence shown here is derived from an EMBL/GenBank/DDBJ whole genome shotgun (WGS) entry which is preliminary data.</text>
</comment>
<dbReference type="SMART" id="SM00015">
    <property type="entry name" value="IQ"/>
    <property type="match status" value="3"/>
</dbReference>
<dbReference type="Pfam" id="PF00616">
    <property type="entry name" value="RasGAP"/>
    <property type="match status" value="1"/>
</dbReference>
<feature type="coiled-coil region" evidence="1">
    <location>
        <begin position="955"/>
        <end position="982"/>
    </location>
</feature>
<dbReference type="Proteomes" id="UP000235965">
    <property type="component" value="Unassembled WGS sequence"/>
</dbReference>
<protein>
    <recommendedName>
        <fullName evidence="6">Ras GTPase-activating-like protein IQGAP1</fullName>
    </recommendedName>
</protein>
<dbReference type="PANTHER" id="PTHR14149">
    <property type="entry name" value="RAS GTPASE-ACTIVATING PROTEIN WITH IQ MOTIF"/>
    <property type="match status" value="1"/>
</dbReference>
<evidence type="ECO:0000259" key="2">
    <source>
        <dbReference type="PROSITE" id="PS50018"/>
    </source>
</evidence>
<dbReference type="GO" id="GO:0051015">
    <property type="term" value="F:actin filament binding"/>
    <property type="evidence" value="ECO:0007669"/>
    <property type="project" value="TreeGrafter"/>
</dbReference>
<dbReference type="InParanoid" id="A0A2J7PMB8"/>
<evidence type="ECO:0008006" key="6">
    <source>
        <dbReference type="Google" id="ProtNLM"/>
    </source>
</evidence>
<dbReference type="Gene3D" id="1.20.5.190">
    <property type="match status" value="1"/>
</dbReference>
<dbReference type="PROSITE" id="PS50018">
    <property type="entry name" value="RAS_GTPASE_ACTIV_2"/>
    <property type="match status" value="1"/>
</dbReference>
<dbReference type="GO" id="GO:0005516">
    <property type="term" value="F:calmodulin binding"/>
    <property type="evidence" value="ECO:0007669"/>
    <property type="project" value="TreeGrafter"/>
</dbReference>
<dbReference type="InterPro" id="IPR027417">
    <property type="entry name" value="P-loop_NTPase"/>
</dbReference>
<dbReference type="GO" id="GO:0005096">
    <property type="term" value="F:GTPase activator activity"/>
    <property type="evidence" value="ECO:0007669"/>
    <property type="project" value="TreeGrafter"/>
</dbReference>
<evidence type="ECO:0000259" key="3">
    <source>
        <dbReference type="PROSITE" id="PS50020"/>
    </source>
</evidence>
<gene>
    <name evidence="4" type="ORF">B7P43_G18178</name>
</gene>
<dbReference type="PANTHER" id="PTHR14149:SF14">
    <property type="entry name" value="CALPONIN-HOMOLOGY (CH) DOMAIN-CONTAINING PROTEIN"/>
    <property type="match status" value="1"/>
</dbReference>
<evidence type="ECO:0000313" key="5">
    <source>
        <dbReference type="Proteomes" id="UP000235965"/>
    </source>
</evidence>
<sequence>MKYWQALVAFRKNEMADGLECSVLSYTDIQECIDVINHQYDENNMLILALHDLNTAVEGKDLKAMLRALQNPGFKVVECISSTDAVLYFRHLLHGWTQKRKEGTVLWLEDVQSAVKQVSDEIHGARVACELLMKMKTLQDSNQPSRKTSVSAAKMGIHENKHDPKFISALEEWCLKKDTGFLCPWIIHRTRNGSEFYMNLELCTYSWEKPADFLSKSDYLAQKQIENMRVEKWLVELQARCRGYLLRKQVWDRLEFFYQHTDTIIKIQAWWRSVVQRQKYITMITEQRERKYAEAEVYKSMVCLDYYKTQEHKIIKIQAVWRGYKLRRMFLSLFHEPQPTFKVVRSFVHHLDFNADDYRRDLQLQNLRGQVVQTIRHNQQLAQQLDAMDVKIGLLVHNRITLQDVVKHGTNLSELSKQHQLTTSQGEANGNRGIKSLTRVGRKLLDGYQHMFYALQTTPSYLAKLIFCLPLSRSTRFLETVILTLFNFGSNPREEYLLLKLFKTALEEEIRCKFTKPSDAVTGNPLVLRMVVNYSRQMPSQNALRDIVGPLIVKVLEDKTISFETNPVDIFKSWRNQFEMETGNSSNLPYSVTDVEALAYEEIQNKLNSGIRRLQHSTLLFLRRIVESRHLMPYGMLYIAKVLRNTLMDKFSNAPEKEILKVVGNLIYYNYINSAIVAPDAFDIMDLPPDRTLSNNQRRNLASIAKILQFAASKKGFGEESKHLMCLNSFIIECHEIMKTFFRECCNVEELEEHFSMHEFTEATMISRPVLYISLQEICDTHELLLKYQHLIAPDPSDPLHELLKDLGPVPSIGTFLGNGRDAAVPKTEVCLTLVNKFEVPENDHQGINKLFIKAKELLVSIFPCLQGVGTLHEALLVESEAEERLFQQLLHKHQQRNIHNLAASKSCKSLQDCKLILRDYLTKLELAGLVSSVDGYQSIVSAIAKDICSKRRHRELQRKELQELRLTKQNLEKKTKFYEEQINYYNQYIQKCLENLNTGKRNVHIRKSSGKQPEKLKSKLTLHYTAAKLHEKGVLLEVDGLPMTQFRNVQFEITPSDHNGVFIISGKFMGVELEKVEIDIQVS</sequence>
<dbReference type="SUPFAM" id="SSF48350">
    <property type="entry name" value="GTPase activation domain, GAP"/>
    <property type="match status" value="1"/>
</dbReference>
<dbReference type="InterPro" id="IPR001936">
    <property type="entry name" value="RasGAP_dom"/>
</dbReference>
<feature type="domain" description="Ras-GAP" evidence="2">
    <location>
        <begin position="480"/>
        <end position="713"/>
    </location>
</feature>
<evidence type="ECO:0000313" key="4">
    <source>
        <dbReference type="EMBL" id="PNF17480.1"/>
    </source>
</evidence>
<dbReference type="CDD" id="cd23767">
    <property type="entry name" value="IQCD"/>
    <property type="match status" value="1"/>
</dbReference>
<dbReference type="AlphaFoldDB" id="A0A2J7PMB8"/>
<name>A0A2J7PMB8_9NEOP</name>
<accession>A0A2J7PMB8</accession>
<dbReference type="InterPro" id="IPR000048">
    <property type="entry name" value="IQ_motif_EF-hand-BS"/>
</dbReference>
<dbReference type="GO" id="GO:0005938">
    <property type="term" value="C:cell cortex"/>
    <property type="evidence" value="ECO:0007669"/>
    <property type="project" value="TreeGrafter"/>
</dbReference>
<feature type="domain" description="WW" evidence="3">
    <location>
        <begin position="179"/>
        <end position="212"/>
    </location>
</feature>
<proteinExistence type="predicted"/>
<dbReference type="Pfam" id="PF00612">
    <property type="entry name" value="IQ"/>
    <property type="match status" value="3"/>
</dbReference>
<dbReference type="SMART" id="SM00323">
    <property type="entry name" value="RasGAP"/>
    <property type="match status" value="1"/>
</dbReference>
<dbReference type="Gene3D" id="1.10.506.10">
    <property type="entry name" value="GTPase Activation - p120gap, domain 1"/>
    <property type="match status" value="1"/>
</dbReference>
<dbReference type="SUPFAM" id="SSF52540">
    <property type="entry name" value="P-loop containing nucleoside triphosphate hydrolases"/>
    <property type="match status" value="1"/>
</dbReference>
<reference evidence="4 5" key="1">
    <citation type="submission" date="2017-12" db="EMBL/GenBank/DDBJ databases">
        <title>Hemimetabolous genomes reveal molecular basis of termite eusociality.</title>
        <authorList>
            <person name="Harrison M.C."/>
            <person name="Jongepier E."/>
            <person name="Robertson H.M."/>
            <person name="Arning N."/>
            <person name="Bitard-Feildel T."/>
            <person name="Chao H."/>
            <person name="Childers C.P."/>
            <person name="Dinh H."/>
            <person name="Doddapaneni H."/>
            <person name="Dugan S."/>
            <person name="Gowin J."/>
            <person name="Greiner C."/>
            <person name="Han Y."/>
            <person name="Hu H."/>
            <person name="Hughes D.S.T."/>
            <person name="Huylmans A.-K."/>
            <person name="Kemena C."/>
            <person name="Kremer L.P.M."/>
            <person name="Lee S.L."/>
            <person name="Lopez-Ezquerra A."/>
            <person name="Mallet L."/>
            <person name="Monroy-Kuhn J.M."/>
            <person name="Moser A."/>
            <person name="Murali S.C."/>
            <person name="Muzny D.M."/>
            <person name="Otani S."/>
            <person name="Piulachs M.-D."/>
            <person name="Poelchau M."/>
            <person name="Qu J."/>
            <person name="Schaub F."/>
            <person name="Wada-Katsumata A."/>
            <person name="Worley K.C."/>
            <person name="Xie Q."/>
            <person name="Ylla G."/>
            <person name="Poulsen M."/>
            <person name="Gibbs R.A."/>
            <person name="Schal C."/>
            <person name="Richards S."/>
            <person name="Belles X."/>
            <person name="Korb J."/>
            <person name="Bornberg-Bauer E."/>
        </authorList>
    </citation>
    <scope>NUCLEOTIDE SEQUENCE [LARGE SCALE GENOMIC DNA]</scope>
    <source>
        <tissue evidence="4">Whole body</tissue>
    </source>
</reference>
<dbReference type="STRING" id="105785.A0A2J7PMB8"/>
<keyword evidence="5" id="KW-1185">Reference proteome</keyword>
<dbReference type="FunFam" id="1.10.506.10:FF:000004">
    <property type="entry name" value="IQ motif containing GTPase activating protein 1"/>
    <property type="match status" value="1"/>
</dbReference>
<keyword evidence="1" id="KW-0175">Coiled coil</keyword>
<dbReference type="CDD" id="cd05127">
    <property type="entry name" value="RasGAP_IQGAP_like"/>
    <property type="match status" value="1"/>
</dbReference>
<evidence type="ECO:0000256" key="1">
    <source>
        <dbReference type="SAM" id="Coils"/>
    </source>
</evidence>
<dbReference type="EMBL" id="NEVH01024105">
    <property type="protein sequence ID" value="PNF17480.1"/>
    <property type="molecule type" value="Genomic_DNA"/>
</dbReference>
<organism evidence="4 5">
    <name type="scientific">Cryptotermes secundus</name>
    <dbReference type="NCBI Taxonomy" id="105785"/>
    <lineage>
        <taxon>Eukaryota</taxon>
        <taxon>Metazoa</taxon>
        <taxon>Ecdysozoa</taxon>
        <taxon>Arthropoda</taxon>
        <taxon>Hexapoda</taxon>
        <taxon>Insecta</taxon>
        <taxon>Pterygota</taxon>
        <taxon>Neoptera</taxon>
        <taxon>Polyneoptera</taxon>
        <taxon>Dictyoptera</taxon>
        <taxon>Blattodea</taxon>
        <taxon>Blattoidea</taxon>
        <taxon>Termitoidae</taxon>
        <taxon>Kalotermitidae</taxon>
        <taxon>Cryptotermitinae</taxon>
        <taxon>Cryptotermes</taxon>
    </lineage>
</organism>
<dbReference type="InterPro" id="IPR008936">
    <property type="entry name" value="Rho_GTPase_activation_prot"/>
</dbReference>
<dbReference type="OrthoDB" id="775356at2759"/>
<dbReference type="GO" id="GO:1903479">
    <property type="term" value="P:mitotic actomyosin contractile ring assembly actin filament organization"/>
    <property type="evidence" value="ECO:0007669"/>
    <property type="project" value="TreeGrafter"/>
</dbReference>
<dbReference type="PROSITE" id="PS50020">
    <property type="entry name" value="WW_DOMAIN_2"/>
    <property type="match status" value="1"/>
</dbReference>
<dbReference type="SUPFAM" id="SSF143885">
    <property type="entry name" value="RGC domain-like"/>
    <property type="match status" value="1"/>
</dbReference>
<dbReference type="Pfam" id="PF03836">
    <property type="entry name" value="RasGAP_C"/>
    <property type="match status" value="1"/>
</dbReference>
<dbReference type="InterPro" id="IPR000593">
    <property type="entry name" value="RasGAP_C"/>
</dbReference>
<dbReference type="PROSITE" id="PS50096">
    <property type="entry name" value="IQ"/>
    <property type="match status" value="3"/>
</dbReference>